<reference evidence="2" key="1">
    <citation type="submission" date="2022-01" db="EMBL/GenBank/DDBJ databases">
        <authorList>
            <person name="King R."/>
        </authorList>
    </citation>
    <scope>NUCLEOTIDE SEQUENCE</scope>
</reference>
<feature type="chain" id="PRO_5040511407" evidence="1">
    <location>
        <begin position="21"/>
        <end position="85"/>
    </location>
</feature>
<dbReference type="Proteomes" id="UP001152799">
    <property type="component" value="Chromosome 2"/>
</dbReference>
<dbReference type="EMBL" id="OU892278">
    <property type="protein sequence ID" value="CAG9765452.1"/>
    <property type="molecule type" value="Genomic_DNA"/>
</dbReference>
<organism evidence="2 3">
    <name type="scientific">Ceutorhynchus assimilis</name>
    <name type="common">cabbage seed weevil</name>
    <dbReference type="NCBI Taxonomy" id="467358"/>
    <lineage>
        <taxon>Eukaryota</taxon>
        <taxon>Metazoa</taxon>
        <taxon>Ecdysozoa</taxon>
        <taxon>Arthropoda</taxon>
        <taxon>Hexapoda</taxon>
        <taxon>Insecta</taxon>
        <taxon>Pterygota</taxon>
        <taxon>Neoptera</taxon>
        <taxon>Endopterygota</taxon>
        <taxon>Coleoptera</taxon>
        <taxon>Polyphaga</taxon>
        <taxon>Cucujiformia</taxon>
        <taxon>Curculionidae</taxon>
        <taxon>Ceutorhynchinae</taxon>
        <taxon>Ceutorhynchus</taxon>
    </lineage>
</organism>
<evidence type="ECO:0000313" key="2">
    <source>
        <dbReference type="EMBL" id="CAG9765452.1"/>
    </source>
</evidence>
<keyword evidence="3" id="KW-1185">Reference proteome</keyword>
<name>A0A9N9MMA0_9CUCU</name>
<protein>
    <submittedName>
        <fullName evidence="2">Uncharacterized protein</fullName>
    </submittedName>
</protein>
<sequence length="85" mass="9495">MQFAINFYLCLFFVINQFNCLPLQNESQNGTTTIRPIPAKPFLLDVKQNNGTSPFATSSLALVKNNGCPNANQMRDPNGNCREIE</sequence>
<keyword evidence="1" id="KW-0732">Signal</keyword>
<accession>A0A9N9MMA0</accession>
<evidence type="ECO:0000256" key="1">
    <source>
        <dbReference type="SAM" id="SignalP"/>
    </source>
</evidence>
<dbReference type="AlphaFoldDB" id="A0A9N9MMA0"/>
<gene>
    <name evidence="2" type="ORF">CEUTPL_LOCUS6058</name>
</gene>
<proteinExistence type="predicted"/>
<evidence type="ECO:0000313" key="3">
    <source>
        <dbReference type="Proteomes" id="UP001152799"/>
    </source>
</evidence>
<feature type="signal peptide" evidence="1">
    <location>
        <begin position="1"/>
        <end position="20"/>
    </location>
</feature>